<evidence type="ECO:0000256" key="10">
    <source>
        <dbReference type="RuleBase" id="RU000485"/>
    </source>
</evidence>
<gene>
    <name evidence="12" type="ORF">Esi_0159_0020</name>
</gene>
<dbReference type="SUPFAM" id="SSF48179">
    <property type="entry name" value="6-phosphogluconate dehydrogenase C-terminal domain-like"/>
    <property type="match status" value="1"/>
</dbReference>
<dbReference type="EC" id="1.1.1.44" evidence="6 10"/>
<dbReference type="GO" id="GO:0004616">
    <property type="term" value="F:phosphogluconate dehydrogenase (decarboxylating) activity"/>
    <property type="evidence" value="ECO:0007669"/>
    <property type="project" value="UniProtKB-EC"/>
</dbReference>
<proteinExistence type="inferred from homology"/>
<dbReference type="PRINTS" id="PR00076">
    <property type="entry name" value="6PGDHDRGNASE"/>
</dbReference>
<dbReference type="InterPro" id="IPR006183">
    <property type="entry name" value="Pgluconate_DH"/>
</dbReference>
<accession>D7FLC9</accession>
<dbReference type="Proteomes" id="UP000002630">
    <property type="component" value="Unassembled WGS sequence"/>
</dbReference>
<dbReference type="FunFam" id="1.10.1040.10:FF:000002">
    <property type="entry name" value="6-phosphogluconate dehydrogenase, decarboxylating"/>
    <property type="match status" value="1"/>
</dbReference>
<dbReference type="FunFam" id="1.20.5.320:FF:000001">
    <property type="entry name" value="6-phosphogluconate dehydrogenase, decarboxylating"/>
    <property type="match status" value="1"/>
</dbReference>
<dbReference type="InterPro" id="IPR013328">
    <property type="entry name" value="6PGD_dom2"/>
</dbReference>
<dbReference type="InterPro" id="IPR006115">
    <property type="entry name" value="6PGDH_NADP-bd"/>
</dbReference>
<feature type="binding site" evidence="9">
    <location>
        <begin position="85"/>
        <end position="87"/>
    </location>
    <ligand>
        <name>NADP(+)</name>
        <dbReference type="ChEBI" id="CHEBI:58349"/>
    </ligand>
</feature>
<keyword evidence="13" id="KW-1185">Reference proteome</keyword>
<feature type="domain" description="6-phosphogluconate dehydrogenase C-terminal" evidence="11">
    <location>
        <begin position="189"/>
        <end position="479"/>
    </location>
</feature>
<comment type="catalytic activity">
    <reaction evidence="6 10">
        <text>6-phospho-D-gluconate + NADP(+) = D-ribulose 5-phosphate + CO2 + NADPH</text>
        <dbReference type="Rhea" id="RHEA:10116"/>
        <dbReference type="ChEBI" id="CHEBI:16526"/>
        <dbReference type="ChEBI" id="CHEBI:57783"/>
        <dbReference type="ChEBI" id="CHEBI:58121"/>
        <dbReference type="ChEBI" id="CHEBI:58349"/>
        <dbReference type="ChEBI" id="CHEBI:58759"/>
        <dbReference type="EC" id="1.1.1.44"/>
    </reaction>
</comment>
<evidence type="ECO:0000256" key="2">
    <source>
        <dbReference type="ARBA" id="ARBA00008419"/>
    </source>
</evidence>
<dbReference type="GO" id="GO:0019521">
    <property type="term" value="P:D-gluconate metabolic process"/>
    <property type="evidence" value="ECO:0007669"/>
    <property type="project" value="UniProtKB-KW"/>
</dbReference>
<dbReference type="GO" id="GO:0050661">
    <property type="term" value="F:NADP binding"/>
    <property type="evidence" value="ECO:0007669"/>
    <property type="project" value="InterPro"/>
</dbReference>
<evidence type="ECO:0000256" key="8">
    <source>
        <dbReference type="PIRSR" id="PIRSR000109-2"/>
    </source>
</evidence>
<evidence type="ECO:0000313" key="13">
    <source>
        <dbReference type="Proteomes" id="UP000002630"/>
    </source>
</evidence>
<feature type="binding site" description="in other chain" evidence="8">
    <location>
        <position position="272"/>
    </location>
    <ligand>
        <name>substrate</name>
        <note>ligand shared between dimeric partners</note>
    </ligand>
</feature>
<comment type="pathway">
    <text evidence="1 6 10">Carbohydrate degradation; pentose phosphate pathway; D-ribulose 5-phosphate from D-glucose 6-phosphate (oxidative stage): step 3/3.</text>
</comment>
<reference evidence="12 13" key="1">
    <citation type="journal article" date="2010" name="Nature">
        <title>The Ectocarpus genome and the independent evolution of multicellularity in brown algae.</title>
        <authorList>
            <person name="Cock J.M."/>
            <person name="Sterck L."/>
            <person name="Rouze P."/>
            <person name="Scornet D."/>
            <person name="Allen A.E."/>
            <person name="Amoutzias G."/>
            <person name="Anthouard V."/>
            <person name="Artiguenave F."/>
            <person name="Aury J.M."/>
            <person name="Badger J.H."/>
            <person name="Beszteri B."/>
            <person name="Billiau K."/>
            <person name="Bonnet E."/>
            <person name="Bothwell J.H."/>
            <person name="Bowler C."/>
            <person name="Boyen C."/>
            <person name="Brownlee C."/>
            <person name="Carrano C.J."/>
            <person name="Charrier B."/>
            <person name="Cho G.Y."/>
            <person name="Coelho S.M."/>
            <person name="Collen J."/>
            <person name="Corre E."/>
            <person name="Da Silva C."/>
            <person name="Delage L."/>
            <person name="Delaroque N."/>
            <person name="Dittami S.M."/>
            <person name="Doulbeau S."/>
            <person name="Elias M."/>
            <person name="Farnham G."/>
            <person name="Gachon C.M."/>
            <person name="Gschloessl B."/>
            <person name="Heesch S."/>
            <person name="Jabbari K."/>
            <person name="Jubin C."/>
            <person name="Kawai H."/>
            <person name="Kimura K."/>
            <person name="Kloareg B."/>
            <person name="Kupper F.C."/>
            <person name="Lang D."/>
            <person name="Le Bail A."/>
            <person name="Leblanc C."/>
            <person name="Lerouge P."/>
            <person name="Lohr M."/>
            <person name="Lopez P.J."/>
            <person name="Martens C."/>
            <person name="Maumus F."/>
            <person name="Michel G."/>
            <person name="Miranda-Saavedra D."/>
            <person name="Morales J."/>
            <person name="Moreau H."/>
            <person name="Motomura T."/>
            <person name="Nagasato C."/>
            <person name="Napoli C.A."/>
            <person name="Nelson D.R."/>
            <person name="Nyvall-Collen P."/>
            <person name="Peters A.F."/>
            <person name="Pommier C."/>
            <person name="Potin P."/>
            <person name="Poulain J."/>
            <person name="Quesneville H."/>
            <person name="Read B."/>
            <person name="Rensing S.A."/>
            <person name="Ritter A."/>
            <person name="Rousvoal S."/>
            <person name="Samanta M."/>
            <person name="Samson G."/>
            <person name="Schroeder D.C."/>
            <person name="Segurens B."/>
            <person name="Strittmatter M."/>
            <person name="Tonon T."/>
            <person name="Tregear J.W."/>
            <person name="Valentin K."/>
            <person name="von Dassow P."/>
            <person name="Yamagishi T."/>
            <person name="Van de Peer Y."/>
            <person name="Wincker P."/>
        </authorList>
    </citation>
    <scope>NUCLEOTIDE SEQUENCE [LARGE SCALE GENOMIC DNA]</scope>
    <source>
        <strain evidence="13">Ec32 / CCAP1310/4</strain>
    </source>
</reference>
<evidence type="ECO:0000256" key="1">
    <source>
        <dbReference type="ARBA" id="ARBA00004874"/>
    </source>
</evidence>
<evidence type="ECO:0000256" key="9">
    <source>
        <dbReference type="PIRSR" id="PIRSR000109-3"/>
    </source>
</evidence>
<dbReference type="InterPro" id="IPR008927">
    <property type="entry name" value="6-PGluconate_DH-like_C_sf"/>
</dbReference>
<evidence type="ECO:0000256" key="6">
    <source>
        <dbReference type="PIRNR" id="PIRNR000109"/>
    </source>
</evidence>
<dbReference type="UniPathway" id="UPA00115">
    <property type="reaction ID" value="UER00410"/>
</dbReference>
<name>D7FLC9_ECTSI</name>
<evidence type="ECO:0000256" key="3">
    <source>
        <dbReference type="ARBA" id="ARBA00023002"/>
    </source>
</evidence>
<protein>
    <recommendedName>
        <fullName evidence="6 10">6-phosphogluconate dehydrogenase, decarboxylating</fullName>
        <ecNumber evidence="6 10">1.1.1.44</ecNumber>
    </recommendedName>
</protein>
<feature type="active site" description="Proton donor" evidence="7">
    <location>
        <position position="200"/>
    </location>
</feature>
<dbReference type="InterPro" id="IPR006114">
    <property type="entry name" value="6PGDH_C"/>
</dbReference>
<feature type="active site" description="Proton acceptor" evidence="7">
    <location>
        <position position="193"/>
    </location>
</feature>
<organism evidence="12 13">
    <name type="scientific">Ectocarpus siliculosus</name>
    <name type="common">Brown alga</name>
    <name type="synonym">Conferva siliculosa</name>
    <dbReference type="NCBI Taxonomy" id="2880"/>
    <lineage>
        <taxon>Eukaryota</taxon>
        <taxon>Sar</taxon>
        <taxon>Stramenopiles</taxon>
        <taxon>Ochrophyta</taxon>
        <taxon>PX clade</taxon>
        <taxon>Phaeophyceae</taxon>
        <taxon>Ectocarpales</taxon>
        <taxon>Ectocarpaceae</taxon>
        <taxon>Ectocarpus</taxon>
    </lineage>
</organism>
<dbReference type="PANTHER" id="PTHR11811">
    <property type="entry name" value="6-PHOSPHOGLUCONATE DEHYDROGENASE"/>
    <property type="match status" value="1"/>
</dbReference>
<dbReference type="NCBIfam" id="TIGR00873">
    <property type="entry name" value="gnd"/>
    <property type="match status" value="1"/>
</dbReference>
<feature type="binding site" evidence="9">
    <location>
        <begin position="18"/>
        <end position="23"/>
    </location>
    <ligand>
        <name>NADP(+)</name>
        <dbReference type="ChEBI" id="CHEBI:58349"/>
    </ligand>
</feature>
<keyword evidence="3 6" id="KW-0560">Oxidoreductase</keyword>
<feature type="binding site" description="in other chain" evidence="8">
    <location>
        <position position="113"/>
    </location>
    <ligand>
        <name>substrate</name>
        <note>ligand shared between dimeric partners</note>
    </ligand>
</feature>
<dbReference type="InterPro" id="IPR006113">
    <property type="entry name" value="6PGDH_Gnd/GntZ"/>
</dbReference>
<feature type="binding site" evidence="8">
    <location>
        <position position="457"/>
    </location>
    <ligand>
        <name>substrate</name>
        <note>ligand shared between dimeric partners</note>
    </ligand>
</feature>
<evidence type="ECO:0000256" key="5">
    <source>
        <dbReference type="ARBA" id="ARBA00023126"/>
    </source>
</evidence>
<dbReference type="InterPro" id="IPR036291">
    <property type="entry name" value="NAD(P)-bd_dom_sf"/>
</dbReference>
<dbReference type="PIRSF" id="PIRSF000109">
    <property type="entry name" value="6PGD"/>
    <property type="match status" value="1"/>
</dbReference>
<keyword evidence="6 10" id="KW-0521">NADP</keyword>
<dbReference type="STRING" id="2880.D7FLC9"/>
<dbReference type="AlphaFoldDB" id="D7FLC9"/>
<dbReference type="NCBIfam" id="NF006765">
    <property type="entry name" value="PRK09287.1"/>
    <property type="match status" value="1"/>
</dbReference>
<feature type="binding site" description="in other chain" evidence="8">
    <location>
        <position position="299"/>
    </location>
    <ligand>
        <name>substrate</name>
        <note>ligand shared between dimeric partners</note>
    </ligand>
</feature>
<dbReference type="InParanoid" id="D7FLC9"/>
<feature type="binding site" evidence="9">
    <location>
        <begin position="41"/>
        <end position="43"/>
    </location>
    <ligand>
        <name>NADP(+)</name>
        <dbReference type="ChEBI" id="CHEBI:58349"/>
    </ligand>
</feature>
<keyword evidence="5 6" id="KW-0570">Pentose shunt</keyword>
<dbReference type="SMART" id="SM01350">
    <property type="entry name" value="6PGD"/>
    <property type="match status" value="1"/>
</dbReference>
<feature type="binding site" evidence="8">
    <location>
        <position position="463"/>
    </location>
    <ligand>
        <name>substrate</name>
        <note>ligand shared between dimeric partners</note>
    </ligand>
</feature>
<dbReference type="eggNOG" id="KOG2653">
    <property type="taxonomic scope" value="Eukaryota"/>
</dbReference>
<dbReference type="SUPFAM" id="SSF51735">
    <property type="entry name" value="NAD(P)-binding Rossmann-fold domains"/>
    <property type="match status" value="1"/>
</dbReference>
<dbReference type="OrthoDB" id="434986at2759"/>
<comment type="function">
    <text evidence="6">Catalyzes the oxidative decarboxylation of 6-phosphogluconate to ribulose 5-phosphate and CO(2), with concomitant reduction of NADP to NADPH.</text>
</comment>
<dbReference type="Pfam" id="PF00393">
    <property type="entry name" value="6PGD"/>
    <property type="match status" value="1"/>
</dbReference>
<dbReference type="EMBL" id="FN649760">
    <property type="protein sequence ID" value="CBJ29697.1"/>
    <property type="molecule type" value="Genomic_DNA"/>
</dbReference>
<dbReference type="Gene3D" id="3.40.50.720">
    <property type="entry name" value="NAD(P)-binding Rossmann-like Domain"/>
    <property type="match status" value="1"/>
</dbReference>
<feature type="binding site" description="in other chain" evidence="8">
    <location>
        <begin position="139"/>
        <end position="141"/>
    </location>
    <ligand>
        <name>substrate</name>
        <note>ligand shared between dimeric partners</note>
    </ligand>
</feature>
<evidence type="ECO:0000313" key="12">
    <source>
        <dbReference type="EMBL" id="CBJ29697.1"/>
    </source>
</evidence>
<feature type="binding site" description="in other chain" evidence="8">
    <location>
        <begin position="196"/>
        <end position="197"/>
    </location>
    <ligand>
        <name>substrate</name>
        <note>ligand shared between dimeric partners</note>
    </ligand>
</feature>
<evidence type="ECO:0000259" key="11">
    <source>
        <dbReference type="SMART" id="SM01350"/>
    </source>
</evidence>
<evidence type="ECO:0000256" key="7">
    <source>
        <dbReference type="PIRSR" id="PIRSR000109-1"/>
    </source>
</evidence>
<evidence type="ECO:0000256" key="4">
    <source>
        <dbReference type="ARBA" id="ARBA00023064"/>
    </source>
</evidence>
<dbReference type="GO" id="GO:0006098">
    <property type="term" value="P:pentose-phosphate shunt"/>
    <property type="evidence" value="ECO:0007669"/>
    <property type="project" value="UniProtKB-UniPathway"/>
</dbReference>
<feature type="binding site" evidence="9">
    <location>
        <position position="113"/>
    </location>
    <ligand>
        <name>NADP(+)</name>
        <dbReference type="ChEBI" id="CHEBI:58349"/>
    </ligand>
</feature>
<feature type="binding site" description="in other chain" evidence="8">
    <location>
        <position position="201"/>
    </location>
    <ligand>
        <name>substrate</name>
        <note>ligand shared between dimeric partners</note>
    </ligand>
</feature>
<dbReference type="Gene3D" id="1.10.1040.10">
    <property type="entry name" value="N-(1-d-carboxylethyl)-l-norvaline Dehydrogenase, domain 2"/>
    <property type="match status" value="1"/>
</dbReference>
<keyword evidence="4 10" id="KW-0311">Gluconate utilization</keyword>
<comment type="subunit">
    <text evidence="6">Homodimer.</text>
</comment>
<comment type="similarity">
    <text evidence="2 6 10">Belongs to the 6-phosphogluconate dehydrogenase family.</text>
</comment>
<dbReference type="Pfam" id="PF03446">
    <property type="entry name" value="NAD_binding_2"/>
    <property type="match status" value="1"/>
</dbReference>
<dbReference type="Gene3D" id="1.20.5.320">
    <property type="entry name" value="6-Phosphogluconate Dehydrogenase, domain 3"/>
    <property type="match status" value="1"/>
</dbReference>
<sequence>MTTTPPPEQALSDIGLYGLAVMGQNFALNMASHGFSVSVCNRSPGKVDATVERAKEEGDLPLVGYKEPKEFIESLAKPRKVVLLVQAGAAVDATIATLSEFMEEGDILVDCGNEWFPNSQRRAKELEPKKIMFVGMGISGGEEGARNGPSLMPGGPKEAFDALAPIITKCAAQVNDGPCTTYLGSIGSGNYVKMVHNGVEYGDMQLIAEVYDVLKHVAGMDNDELAATFGDWNTGELQSFLIEITAVIFSRKDDLTDSGHVVDKILDKTGMKGTGRWTIQEAAERSTAAPTMAAALDARYISGRKAERVEAAKTLTGPTDIPKVSKEQLVEDIKAALYCSKICSYAQGMNLIKSASNHFEWGVDLGECARIWKGGCIIRAAFLDDIKRAYVRDPELDNLLVDPDFTAQILERQASWRRVVTLCVASGIAAPAMTASLSYFDSYRRARLPANLVQAQRDFFGAHTYERVDKEGTFHCLWDDTHKDIGDVTGRIAGEL</sequence>
<dbReference type="FunFam" id="3.40.50.720:FF:000007">
    <property type="entry name" value="6-phosphogluconate dehydrogenase, decarboxylating"/>
    <property type="match status" value="1"/>
</dbReference>
<dbReference type="FunCoup" id="D7FLC9">
    <property type="interactions" value="335"/>
</dbReference>